<accession>A0A8S5T3T9</accession>
<organism evidence="1">
    <name type="scientific">Siphoviridae sp. ctrpM6</name>
    <dbReference type="NCBI Taxonomy" id="2827956"/>
    <lineage>
        <taxon>Viruses</taxon>
        <taxon>Duplodnaviria</taxon>
        <taxon>Heunggongvirae</taxon>
        <taxon>Uroviricota</taxon>
        <taxon>Caudoviricetes</taxon>
    </lineage>
</organism>
<dbReference type="EMBL" id="BK032745">
    <property type="protein sequence ID" value="DAF58005.1"/>
    <property type="molecule type" value="Genomic_DNA"/>
</dbReference>
<proteinExistence type="predicted"/>
<evidence type="ECO:0000313" key="1">
    <source>
        <dbReference type="EMBL" id="DAF58005.1"/>
    </source>
</evidence>
<reference evidence="1" key="1">
    <citation type="journal article" date="2021" name="Proc. Natl. Acad. Sci. U.S.A.">
        <title>A Catalog of Tens of Thousands of Viruses from Human Metagenomes Reveals Hidden Associations with Chronic Diseases.</title>
        <authorList>
            <person name="Tisza M.J."/>
            <person name="Buck C.B."/>
        </authorList>
    </citation>
    <scope>NUCLEOTIDE SEQUENCE</scope>
    <source>
        <strain evidence="1">CtrpM6</strain>
    </source>
</reference>
<protein>
    <submittedName>
        <fullName evidence="1">Uncharacterized protein</fullName>
    </submittedName>
</protein>
<sequence length="206" mass="22354">MAKKTCAEAANLYEDVLRCPGVKRLPGTRAYGWLIRRAFITVMAEPQKESATALKDYLVIKDSHTLAADKKWIKVEFLPDKSSIAPEAQGEEGSKTMNNKATLVLPGTEEEQQALASILLNDDCIFLVPQRNGKVRQFGDDAFHVSVTPSATTGASVTDEANTTLEISVACDTMPPFYYGDIVTEEGTFSGETCKLKTAVAAGESR</sequence>
<name>A0A8S5T3T9_9CAUD</name>